<proteinExistence type="predicted"/>
<gene>
    <name evidence="2" type="ORF">SAMN05444362_11694</name>
</gene>
<keyword evidence="3" id="KW-1185">Reference proteome</keyword>
<dbReference type="AlphaFoldDB" id="A0A1M5HKK2"/>
<reference evidence="3" key="1">
    <citation type="submission" date="2016-11" db="EMBL/GenBank/DDBJ databases">
        <authorList>
            <person name="Varghese N."/>
            <person name="Submissions S."/>
        </authorList>
    </citation>
    <scope>NUCLEOTIDE SEQUENCE [LARGE SCALE GENOMIC DNA]</scope>
    <source>
        <strain evidence="3">DSM 27370</strain>
    </source>
</reference>
<evidence type="ECO:0000313" key="2">
    <source>
        <dbReference type="EMBL" id="SHG16465.1"/>
    </source>
</evidence>
<feature type="chain" id="PRO_5009910832" evidence="1">
    <location>
        <begin position="20"/>
        <end position="840"/>
    </location>
</feature>
<dbReference type="OrthoDB" id="1272218at2"/>
<feature type="signal peptide" evidence="1">
    <location>
        <begin position="1"/>
        <end position="19"/>
    </location>
</feature>
<keyword evidence="1" id="KW-0732">Signal</keyword>
<accession>A0A1M5HKK2</accession>
<dbReference type="RefSeq" id="WP_062183121.1">
    <property type="nucleotide sequence ID" value="NZ_BBXL01000019.1"/>
</dbReference>
<dbReference type="EMBL" id="FQUC01000016">
    <property type="protein sequence ID" value="SHG16465.1"/>
    <property type="molecule type" value="Genomic_DNA"/>
</dbReference>
<dbReference type="STRING" id="1346286.SAMN05444362_11694"/>
<dbReference type="Proteomes" id="UP000184480">
    <property type="component" value="Unassembled WGS sequence"/>
</dbReference>
<evidence type="ECO:0000313" key="3">
    <source>
        <dbReference type="Proteomes" id="UP000184480"/>
    </source>
</evidence>
<protein>
    <submittedName>
        <fullName evidence="2">Uncharacterized protein</fullName>
    </submittedName>
</protein>
<organism evidence="2 3">
    <name type="scientific">Dysgonomonas macrotermitis</name>
    <dbReference type="NCBI Taxonomy" id="1346286"/>
    <lineage>
        <taxon>Bacteria</taxon>
        <taxon>Pseudomonadati</taxon>
        <taxon>Bacteroidota</taxon>
        <taxon>Bacteroidia</taxon>
        <taxon>Bacteroidales</taxon>
        <taxon>Dysgonomonadaceae</taxon>
        <taxon>Dysgonomonas</taxon>
    </lineage>
</organism>
<evidence type="ECO:0000256" key="1">
    <source>
        <dbReference type="SAM" id="SignalP"/>
    </source>
</evidence>
<name>A0A1M5HKK2_9BACT</name>
<sequence>MKKYYIILLYFSGIVTLHAQVGINTETPKTTLHIIPSKTDATTAEGIIAPNLTRAQLISKDARYGTDQNGAIIYITAINGTVSTKTAKITEIGYYYFDGSLWQPFSSSTPVVPTEPWRVQGSTTEATANTQNIYQAGKVVIGAAQTGTAATETLYVSGTSNITGNSKVGSSTVSGNETVGGTLAVTGATTLSGTLGVAGATTIASTGSFTLAGNGAAANKYLMSDASGKGTWTTLPATATNAEPWLVQGGTTQATANTQNIYQAGKVVIGAAQTGTAATETLYVSGTSNITGNSKVGSSTVTGNQTIGGTLAVTGATSIATTGSFTLAGNGAAAGKYLVSDASGKGTWTTLPTYPTVPTEPWQVQGGTTAATTNAQNIYQTGSVGIGASTAVPAAYKFQVTGASNVTGNSRVASSTVVGAQTVGTTLGVTGATTLSSTLGVAGATTIASTGSFTLAGNGAAASRYLMSDASGKGTWTALPTTATTEPWLVQGGTTLATTNAQNIYQTGSVSIGSNTAGTYKFQVTGASNITGNSRVASSTVVGAQTVGTTLGVTGATTLASTLGVTGVATMSNNLLVTGNTGMGITAPTQKLHVVGNEYVSGLGKFGGATTLNASAQLELGDTNKGLLPNRVALTSATVKAPVTNAVDGMIVYNTATVSAQGLSPGFYYWRGTTWTRLVDVIPQTTVNLLNLRSGVTSTVGDVTTLATKGVVLPFGDLVSTGVYAITLPEDGSYAFNFRLYGPIKEDGGNVKTARTVIFYIGLLNNSVLSDAAEINVNVIPSTNISTVATYSVVLACDGKAGDRITFRLHHFSITPYPWSLSASSSNSQANRTSMVWWKL</sequence>